<evidence type="ECO:0000256" key="6">
    <source>
        <dbReference type="SAM" id="Phobius"/>
    </source>
</evidence>
<protein>
    <submittedName>
        <fullName evidence="8">Arabinose efflux permease, MFS family</fullName>
    </submittedName>
</protein>
<dbReference type="AlphaFoldDB" id="A0A9P4YQR3"/>
<name>A0A9P4YQR3_9HYPO</name>
<evidence type="ECO:0000313" key="8">
    <source>
        <dbReference type="EMBL" id="KAF4121388.1"/>
    </source>
</evidence>
<evidence type="ECO:0000256" key="2">
    <source>
        <dbReference type="ARBA" id="ARBA00022692"/>
    </source>
</evidence>
<proteinExistence type="predicted"/>
<feature type="transmembrane region" description="Helical" evidence="6">
    <location>
        <begin position="225"/>
        <end position="246"/>
    </location>
</feature>
<dbReference type="Pfam" id="PF07690">
    <property type="entry name" value="MFS_1"/>
    <property type="match status" value="1"/>
</dbReference>
<feature type="transmembrane region" description="Helical" evidence="6">
    <location>
        <begin position="444"/>
        <end position="466"/>
    </location>
</feature>
<dbReference type="InterPro" id="IPR011701">
    <property type="entry name" value="MFS"/>
</dbReference>
<keyword evidence="9" id="KW-1185">Reference proteome</keyword>
<gene>
    <name evidence="8" type="ORF">GMORB2_1795</name>
</gene>
<dbReference type="OrthoDB" id="5296287at2759"/>
<keyword evidence="3 6" id="KW-1133">Transmembrane helix</keyword>
<feature type="compositionally biased region" description="Polar residues" evidence="5">
    <location>
        <begin position="1"/>
        <end position="22"/>
    </location>
</feature>
<feature type="transmembrane region" description="Helical" evidence="6">
    <location>
        <begin position="410"/>
        <end position="432"/>
    </location>
</feature>
<feature type="transmembrane region" description="Helical" evidence="6">
    <location>
        <begin position="297"/>
        <end position="324"/>
    </location>
</feature>
<keyword evidence="2 6" id="KW-0812">Transmembrane</keyword>
<dbReference type="SUPFAM" id="SSF103473">
    <property type="entry name" value="MFS general substrate transporter"/>
    <property type="match status" value="1"/>
</dbReference>
<dbReference type="InterPro" id="IPR020846">
    <property type="entry name" value="MFS_dom"/>
</dbReference>
<evidence type="ECO:0000256" key="1">
    <source>
        <dbReference type="ARBA" id="ARBA00004141"/>
    </source>
</evidence>
<sequence>MALNNTEQHISSSDGGDSTPVENANREKDAESAMPHRQPFPEMDLRNGIVGWDGQDDPENPRNFSSRKRWTLLSIISGMTFVTPFASSMLSPAVTFVSAEFGITNQTLLSLSVSIYLLGYSFGPLLLAPMSEIYGRRIVLSLSNWFFVIWQIGCALSPNITSLIIFRFLGGMGGSGCLTLGAGLIADLFPIERRGLAASFWSLGLLVGPVLGPVCGGFISETIGWRWIFWTLLIVGTSMSALIDLLNEETYAIVIIQRKKKRLAAELGRTDLRNAYKHDGKEESVLATLKIDSVRPVMLFCTSPIVFLLSMYLAVEYGLLYLFFTTIPIVFPGKYGFSPGISGLTYLGIGLGFLLGLSLNAYTSDRMMMESVRRNNGKFEPEMRLPFLVFYSTFCTIGFFWYGWTVDKGIHWIVPIIGMVPFGFGLMGLWLCIQTYVIDSYHKYAASANAAITASRSLLGATLPLAGPKLFETLGLGWGNSLLGFISLAFVPVPVIFLRYGKRIREKYDVQF</sequence>
<dbReference type="FunFam" id="1.20.1250.20:FF:000460">
    <property type="entry name" value="MFS multidrug transporter, putative"/>
    <property type="match status" value="1"/>
</dbReference>
<reference evidence="8" key="1">
    <citation type="submission" date="2020-03" db="EMBL/GenBank/DDBJ databases">
        <title>Site-based positive gene gene selection in Geosmithia morbida across the United States reveals a broad range of putative effectors and factors for local host and environmental adapation.</title>
        <authorList>
            <person name="Onufrak A."/>
            <person name="Murdoch R.W."/>
            <person name="Gazis R."/>
            <person name="Huff M."/>
            <person name="Staton M."/>
            <person name="Klingeman W."/>
            <person name="Hadziabdic D."/>
        </authorList>
    </citation>
    <scope>NUCLEOTIDE SEQUENCE</scope>
    <source>
        <strain evidence="8">1262</strain>
    </source>
</reference>
<dbReference type="GeneID" id="55968025"/>
<dbReference type="RefSeq" id="XP_035320040.1">
    <property type="nucleotide sequence ID" value="XM_035463776.1"/>
</dbReference>
<dbReference type="InterPro" id="IPR005829">
    <property type="entry name" value="Sugar_transporter_CS"/>
</dbReference>
<dbReference type="Gene3D" id="1.20.1250.20">
    <property type="entry name" value="MFS general substrate transporter like domains"/>
    <property type="match status" value="1"/>
</dbReference>
<feature type="transmembrane region" description="Helical" evidence="6">
    <location>
        <begin position="139"/>
        <end position="158"/>
    </location>
</feature>
<evidence type="ECO:0000313" key="9">
    <source>
        <dbReference type="Proteomes" id="UP000749293"/>
    </source>
</evidence>
<dbReference type="Proteomes" id="UP000749293">
    <property type="component" value="Unassembled WGS sequence"/>
</dbReference>
<evidence type="ECO:0000256" key="4">
    <source>
        <dbReference type="ARBA" id="ARBA00023136"/>
    </source>
</evidence>
<feature type="domain" description="Major facilitator superfamily (MFS) profile" evidence="7">
    <location>
        <begin position="72"/>
        <end position="504"/>
    </location>
</feature>
<dbReference type="PANTHER" id="PTHR23502">
    <property type="entry name" value="MAJOR FACILITATOR SUPERFAMILY"/>
    <property type="match status" value="1"/>
</dbReference>
<dbReference type="GO" id="GO:0140115">
    <property type="term" value="P:export across plasma membrane"/>
    <property type="evidence" value="ECO:0007669"/>
    <property type="project" value="UniProtKB-ARBA"/>
</dbReference>
<feature type="transmembrane region" description="Helical" evidence="6">
    <location>
        <begin position="107"/>
        <end position="127"/>
    </location>
</feature>
<dbReference type="PANTHER" id="PTHR23502:SF33">
    <property type="entry name" value="MAJOR FACILITATOR SUPERFAMILY (MFS) PROFILE DOMAIN-CONTAINING PROTEIN-RELATED"/>
    <property type="match status" value="1"/>
</dbReference>
<organism evidence="8 9">
    <name type="scientific">Geosmithia morbida</name>
    <dbReference type="NCBI Taxonomy" id="1094350"/>
    <lineage>
        <taxon>Eukaryota</taxon>
        <taxon>Fungi</taxon>
        <taxon>Dikarya</taxon>
        <taxon>Ascomycota</taxon>
        <taxon>Pezizomycotina</taxon>
        <taxon>Sordariomycetes</taxon>
        <taxon>Hypocreomycetidae</taxon>
        <taxon>Hypocreales</taxon>
        <taxon>Bionectriaceae</taxon>
        <taxon>Geosmithia</taxon>
    </lineage>
</organism>
<dbReference type="PROSITE" id="PS50850">
    <property type="entry name" value="MFS"/>
    <property type="match status" value="1"/>
</dbReference>
<evidence type="ECO:0000259" key="7">
    <source>
        <dbReference type="PROSITE" id="PS50850"/>
    </source>
</evidence>
<evidence type="ECO:0000256" key="3">
    <source>
        <dbReference type="ARBA" id="ARBA00022989"/>
    </source>
</evidence>
<evidence type="ECO:0000256" key="5">
    <source>
        <dbReference type="SAM" id="MobiDB-lite"/>
    </source>
</evidence>
<feature type="transmembrane region" description="Helical" evidence="6">
    <location>
        <begin position="385"/>
        <end position="404"/>
    </location>
</feature>
<feature type="transmembrane region" description="Helical" evidence="6">
    <location>
        <begin position="70"/>
        <end position="87"/>
    </location>
</feature>
<feature type="transmembrane region" description="Helical" evidence="6">
    <location>
        <begin position="344"/>
        <end position="364"/>
    </location>
</feature>
<feature type="transmembrane region" description="Helical" evidence="6">
    <location>
        <begin position="478"/>
        <end position="498"/>
    </location>
</feature>
<dbReference type="InterPro" id="IPR036259">
    <property type="entry name" value="MFS_trans_sf"/>
</dbReference>
<comment type="caution">
    <text evidence="8">The sequence shown here is derived from an EMBL/GenBank/DDBJ whole genome shotgun (WGS) entry which is preliminary data.</text>
</comment>
<keyword evidence="4 6" id="KW-0472">Membrane</keyword>
<dbReference type="GO" id="GO:0042908">
    <property type="term" value="P:xenobiotic transport"/>
    <property type="evidence" value="ECO:0007669"/>
    <property type="project" value="UniProtKB-ARBA"/>
</dbReference>
<comment type="subcellular location">
    <subcellularLocation>
        <location evidence="1">Membrane</location>
        <topology evidence="1">Multi-pass membrane protein</topology>
    </subcellularLocation>
</comment>
<dbReference type="CDD" id="cd17323">
    <property type="entry name" value="MFS_Tpo1_MDR_like"/>
    <property type="match status" value="1"/>
</dbReference>
<dbReference type="GO" id="GO:0016020">
    <property type="term" value="C:membrane"/>
    <property type="evidence" value="ECO:0007669"/>
    <property type="project" value="UniProtKB-SubCell"/>
</dbReference>
<dbReference type="GO" id="GO:0022857">
    <property type="term" value="F:transmembrane transporter activity"/>
    <property type="evidence" value="ECO:0007669"/>
    <property type="project" value="InterPro"/>
</dbReference>
<feature type="transmembrane region" description="Helical" evidence="6">
    <location>
        <begin position="164"/>
        <end position="186"/>
    </location>
</feature>
<feature type="transmembrane region" description="Helical" evidence="6">
    <location>
        <begin position="198"/>
        <end position="219"/>
    </location>
</feature>
<dbReference type="EMBL" id="JAANYQ010000012">
    <property type="protein sequence ID" value="KAF4121388.1"/>
    <property type="molecule type" value="Genomic_DNA"/>
</dbReference>
<dbReference type="PROSITE" id="PS00216">
    <property type="entry name" value="SUGAR_TRANSPORT_1"/>
    <property type="match status" value="1"/>
</dbReference>
<accession>A0A9P4YQR3</accession>
<feature type="region of interest" description="Disordered" evidence="5">
    <location>
        <begin position="1"/>
        <end position="63"/>
    </location>
</feature>